<feature type="chain" id="PRO_5047264968" description="Lipoprotein" evidence="2">
    <location>
        <begin position="22"/>
        <end position="281"/>
    </location>
</feature>
<reference evidence="4" key="1">
    <citation type="journal article" date="2019" name="Int. J. Syst. Evol. Microbiol.">
        <title>The Global Catalogue of Microorganisms (GCM) 10K type strain sequencing project: providing services to taxonomists for standard genome sequencing and annotation.</title>
        <authorList>
            <consortium name="The Broad Institute Genomics Platform"/>
            <consortium name="The Broad Institute Genome Sequencing Center for Infectious Disease"/>
            <person name="Wu L."/>
            <person name="Ma J."/>
        </authorList>
    </citation>
    <scope>NUCLEOTIDE SEQUENCE [LARGE SCALE GENOMIC DNA]</scope>
    <source>
        <strain evidence="4">CGMCC 4.7304</strain>
    </source>
</reference>
<evidence type="ECO:0000256" key="2">
    <source>
        <dbReference type="SAM" id="SignalP"/>
    </source>
</evidence>
<feature type="compositionally biased region" description="Basic and acidic residues" evidence="1">
    <location>
        <begin position="119"/>
        <end position="138"/>
    </location>
</feature>
<gene>
    <name evidence="3" type="ORF">ACFP1Z_13705</name>
</gene>
<organism evidence="3 4">
    <name type="scientific">Streptomyces gamaensis</name>
    <dbReference type="NCBI Taxonomy" id="1763542"/>
    <lineage>
        <taxon>Bacteria</taxon>
        <taxon>Bacillati</taxon>
        <taxon>Actinomycetota</taxon>
        <taxon>Actinomycetes</taxon>
        <taxon>Kitasatosporales</taxon>
        <taxon>Streptomycetaceae</taxon>
        <taxon>Streptomyces</taxon>
    </lineage>
</organism>
<proteinExistence type="predicted"/>
<dbReference type="EMBL" id="JBHSPB010000007">
    <property type="protein sequence ID" value="MFC5721221.1"/>
    <property type="molecule type" value="Genomic_DNA"/>
</dbReference>
<evidence type="ECO:0000256" key="1">
    <source>
        <dbReference type="SAM" id="MobiDB-lite"/>
    </source>
</evidence>
<comment type="caution">
    <text evidence="3">The sequence shown here is derived from an EMBL/GenBank/DDBJ whole genome shotgun (WGS) entry which is preliminary data.</text>
</comment>
<keyword evidence="2" id="KW-0732">Signal</keyword>
<dbReference type="SUPFAM" id="SSF89392">
    <property type="entry name" value="Prokaryotic lipoproteins and lipoprotein localization factors"/>
    <property type="match status" value="1"/>
</dbReference>
<evidence type="ECO:0000313" key="3">
    <source>
        <dbReference type="EMBL" id="MFC5721221.1"/>
    </source>
</evidence>
<evidence type="ECO:0008006" key="5">
    <source>
        <dbReference type="Google" id="ProtNLM"/>
    </source>
</evidence>
<keyword evidence="4" id="KW-1185">Reference proteome</keyword>
<dbReference type="Gene3D" id="2.50.20.20">
    <property type="match status" value="1"/>
</dbReference>
<evidence type="ECO:0000313" key="4">
    <source>
        <dbReference type="Proteomes" id="UP001596083"/>
    </source>
</evidence>
<dbReference type="InterPro" id="IPR029046">
    <property type="entry name" value="LolA/LolB/LppX"/>
</dbReference>
<sequence length="281" mass="29745">MAQAPTAIRTAVMAATGAALALALTACGGGSGDDAKKDGAGDAQSALKETARKTAQQNAYRTERVRTDNKGEVRAAYAFQRKPELAQRRTSGPAAGTTDEAITTQDALYSRNQSLPEGKWLRTDARPQGDGKPADGERQNTAQGDLPVLLGVLATAKDVAKTGDEKVGGQSAAHYRGSVVLNELAQYQGDALQEQPRDLYVKQRDEAGLEKVGIDVWIGEDGLAVKSQETGTGSKGEVRLTEEYSGYGADPKIQVPAAGDVLTSEQYLQLQIEKAAGQRKR</sequence>
<feature type="region of interest" description="Disordered" evidence="1">
    <location>
        <begin position="30"/>
        <end position="144"/>
    </location>
</feature>
<dbReference type="RefSeq" id="WP_390316450.1">
    <property type="nucleotide sequence ID" value="NZ_JBHSPB010000007.1"/>
</dbReference>
<name>A0ABW0YX98_9ACTN</name>
<feature type="compositionally biased region" description="Polar residues" evidence="1">
    <location>
        <begin position="100"/>
        <end position="115"/>
    </location>
</feature>
<dbReference type="Proteomes" id="UP001596083">
    <property type="component" value="Unassembled WGS sequence"/>
</dbReference>
<protein>
    <recommendedName>
        <fullName evidence="5">Lipoprotein</fullName>
    </recommendedName>
</protein>
<feature type="signal peptide" evidence="2">
    <location>
        <begin position="1"/>
        <end position="21"/>
    </location>
</feature>
<accession>A0ABW0YX98</accession>
<feature type="compositionally biased region" description="Basic and acidic residues" evidence="1">
    <location>
        <begin position="61"/>
        <end position="73"/>
    </location>
</feature>